<evidence type="ECO:0000256" key="1">
    <source>
        <dbReference type="SAM" id="MobiDB-lite"/>
    </source>
</evidence>
<accession>A0AAD6B2G7</accession>
<dbReference type="EMBL" id="JAPTMU010000010">
    <property type="protein sequence ID" value="KAJ4936676.1"/>
    <property type="molecule type" value="Genomic_DNA"/>
</dbReference>
<feature type="signal peptide" evidence="2">
    <location>
        <begin position="1"/>
        <end position="19"/>
    </location>
</feature>
<keyword evidence="4" id="KW-1185">Reference proteome</keyword>
<comment type="caution">
    <text evidence="3">The sequence shown here is derived from an EMBL/GenBank/DDBJ whole genome shotgun (WGS) entry which is preliminary data.</text>
</comment>
<feature type="compositionally biased region" description="Low complexity" evidence="1">
    <location>
        <begin position="65"/>
        <end position="74"/>
    </location>
</feature>
<keyword evidence="2" id="KW-0732">Signal</keyword>
<evidence type="ECO:0000313" key="4">
    <source>
        <dbReference type="Proteomes" id="UP001219934"/>
    </source>
</evidence>
<protein>
    <submittedName>
        <fullName evidence="3">Uncharacterized protein</fullName>
    </submittedName>
</protein>
<dbReference type="PANTHER" id="PTHR31025:SF22">
    <property type="entry name" value="IP13529P"/>
    <property type="match status" value="1"/>
</dbReference>
<organism evidence="3 4">
    <name type="scientific">Pogonophryne albipinna</name>
    <dbReference type="NCBI Taxonomy" id="1090488"/>
    <lineage>
        <taxon>Eukaryota</taxon>
        <taxon>Metazoa</taxon>
        <taxon>Chordata</taxon>
        <taxon>Craniata</taxon>
        <taxon>Vertebrata</taxon>
        <taxon>Euteleostomi</taxon>
        <taxon>Actinopterygii</taxon>
        <taxon>Neopterygii</taxon>
        <taxon>Teleostei</taxon>
        <taxon>Neoteleostei</taxon>
        <taxon>Acanthomorphata</taxon>
        <taxon>Eupercaria</taxon>
        <taxon>Perciformes</taxon>
        <taxon>Notothenioidei</taxon>
        <taxon>Pogonophryne</taxon>
    </lineage>
</organism>
<sequence length="332" mass="37894">MKHFAFLVEELLLVVGVEDVEDLPLVKELDVNHILTPIQCRKMLLAFRRKEDEQCPQQELPTPLPSTSTALTQPQPTATDSQAITLTLTSVDLALLHPNAWAENFCLPWEKLNAKLRLAVSKEERPEGTDRRHLVQVVNCTNPTSSQCAEVAKAIIRKYHKSFTDRTEEGDYMGCSYFTLLTQIKTRVEHVNRNNTMARLRKTKRKAMDDQDNQESHSSVKIDSYGCVNWQPQEFPEGETLQSLEEKRQLMVAIFNEEGPRGAQRGCVGDNMEDTYILQRHHINENPPPAVAVLEEKWPFLFTKRLLCSHFSKLTGIHLHERLSGALQTKGK</sequence>
<feature type="region of interest" description="Disordered" evidence="1">
    <location>
        <begin position="55"/>
        <end position="78"/>
    </location>
</feature>
<proteinExistence type="predicted"/>
<feature type="chain" id="PRO_5042199896" evidence="2">
    <location>
        <begin position="20"/>
        <end position="332"/>
    </location>
</feature>
<reference evidence="3" key="1">
    <citation type="submission" date="2022-11" db="EMBL/GenBank/DDBJ databases">
        <title>Chromosome-level genome of Pogonophryne albipinna.</title>
        <authorList>
            <person name="Jo E."/>
        </authorList>
    </citation>
    <scope>NUCLEOTIDE SEQUENCE</scope>
    <source>
        <strain evidence="3">SGF0006</strain>
        <tissue evidence="3">Muscle</tissue>
    </source>
</reference>
<evidence type="ECO:0000256" key="2">
    <source>
        <dbReference type="SAM" id="SignalP"/>
    </source>
</evidence>
<dbReference type="AlphaFoldDB" id="A0AAD6B2G7"/>
<evidence type="ECO:0000313" key="3">
    <source>
        <dbReference type="EMBL" id="KAJ4936676.1"/>
    </source>
</evidence>
<dbReference type="Proteomes" id="UP001219934">
    <property type="component" value="Unassembled WGS sequence"/>
</dbReference>
<dbReference type="PANTHER" id="PTHR31025">
    <property type="entry name" value="SI:CH211-196P9.1-RELATED"/>
    <property type="match status" value="1"/>
</dbReference>
<name>A0AAD6B2G7_9TELE</name>
<gene>
    <name evidence="3" type="ORF">JOQ06_001263</name>
</gene>